<proteinExistence type="predicted"/>
<dbReference type="AlphaFoldDB" id="A0A7X0BZ99"/>
<evidence type="ECO:0000313" key="1">
    <source>
        <dbReference type="EMBL" id="MBB6345338.1"/>
    </source>
</evidence>
<organism evidence="1 2">
    <name type="scientific">Nonomuraea muscovyensis</name>
    <dbReference type="NCBI Taxonomy" id="1124761"/>
    <lineage>
        <taxon>Bacteria</taxon>
        <taxon>Bacillati</taxon>
        <taxon>Actinomycetota</taxon>
        <taxon>Actinomycetes</taxon>
        <taxon>Streptosporangiales</taxon>
        <taxon>Streptosporangiaceae</taxon>
        <taxon>Nonomuraea</taxon>
    </lineage>
</organism>
<keyword evidence="2" id="KW-1185">Reference proteome</keyword>
<dbReference type="Proteomes" id="UP000583800">
    <property type="component" value="Unassembled WGS sequence"/>
</dbReference>
<protein>
    <submittedName>
        <fullName evidence="1">Alanine racemase</fullName>
    </submittedName>
</protein>
<name>A0A7X0BZ99_9ACTN</name>
<reference evidence="1 2" key="1">
    <citation type="submission" date="2020-08" db="EMBL/GenBank/DDBJ databases">
        <title>Sequencing the genomes of 1000 actinobacteria strains.</title>
        <authorList>
            <person name="Klenk H.-P."/>
        </authorList>
    </citation>
    <scope>NUCLEOTIDE SEQUENCE [LARGE SCALE GENOMIC DNA]</scope>
    <source>
        <strain evidence="1 2">DSM 45913</strain>
    </source>
</reference>
<evidence type="ECO:0000313" key="2">
    <source>
        <dbReference type="Proteomes" id="UP000583800"/>
    </source>
</evidence>
<sequence length="32" mass="3500">MARWWAVVKADGKGHKKFQTASILSVKDGGRA</sequence>
<gene>
    <name evidence="1" type="ORF">FHU36_001847</name>
</gene>
<comment type="caution">
    <text evidence="1">The sequence shown here is derived from an EMBL/GenBank/DDBJ whole genome shotgun (WGS) entry which is preliminary data.</text>
</comment>
<dbReference type="EMBL" id="JACHJB010000001">
    <property type="protein sequence ID" value="MBB6345338.1"/>
    <property type="molecule type" value="Genomic_DNA"/>
</dbReference>
<accession>A0A7X0BZ99</accession>